<evidence type="ECO:0000313" key="2">
    <source>
        <dbReference type="EMBL" id="KAF2857459.1"/>
    </source>
</evidence>
<feature type="region of interest" description="Disordered" evidence="1">
    <location>
        <begin position="270"/>
        <end position="295"/>
    </location>
</feature>
<dbReference type="OrthoDB" id="5327145at2759"/>
<accession>A0A6A7BRY1</accession>
<dbReference type="EMBL" id="MU006042">
    <property type="protein sequence ID" value="KAF2857459.1"/>
    <property type="molecule type" value="Genomic_DNA"/>
</dbReference>
<organism evidence="2 3">
    <name type="scientific">Piedraia hortae CBS 480.64</name>
    <dbReference type="NCBI Taxonomy" id="1314780"/>
    <lineage>
        <taxon>Eukaryota</taxon>
        <taxon>Fungi</taxon>
        <taxon>Dikarya</taxon>
        <taxon>Ascomycota</taxon>
        <taxon>Pezizomycotina</taxon>
        <taxon>Dothideomycetes</taxon>
        <taxon>Dothideomycetidae</taxon>
        <taxon>Capnodiales</taxon>
        <taxon>Piedraiaceae</taxon>
        <taxon>Piedraia</taxon>
    </lineage>
</organism>
<feature type="region of interest" description="Disordered" evidence="1">
    <location>
        <begin position="82"/>
        <end position="106"/>
    </location>
</feature>
<keyword evidence="3" id="KW-1185">Reference proteome</keyword>
<proteinExistence type="predicted"/>
<sequence>MFVARNNENAIYEQQTAIAAKGGLELAPKTPGKSLKTDENAKTLAGKVGGKNDFKTPAQTRTRAPLGVKTTNAKMTAFATPAPEKGNFQRSSISPRLRRPRVKPQAVADPLGADENVPEVEYMAPRGIPLPDEPQEWPRDRKYPQFEGKNLTRGIFDRDSAGEDEELSDFEEKLRAIDARRKKSVATKAKPVGTVVAKRAASSLANVESKLINRGPSFAAPTAATKSRFLAGVKKDAPINDARTANARHVVAKAASNTTLGYSKGRAIRGATRPSTRNNSVSSIGKENISPARRDDLIGGSSTLDNLFNLGPVNEADEDELFGTTADSGEDYMADFQLSTGNGAL</sequence>
<name>A0A6A7BRY1_9PEZI</name>
<gene>
    <name evidence="2" type="ORF">K470DRAFT_238386</name>
</gene>
<reference evidence="2" key="1">
    <citation type="journal article" date="2020" name="Stud. Mycol.">
        <title>101 Dothideomycetes genomes: a test case for predicting lifestyles and emergence of pathogens.</title>
        <authorList>
            <person name="Haridas S."/>
            <person name="Albert R."/>
            <person name="Binder M."/>
            <person name="Bloem J."/>
            <person name="Labutti K."/>
            <person name="Salamov A."/>
            <person name="Andreopoulos B."/>
            <person name="Baker S."/>
            <person name="Barry K."/>
            <person name="Bills G."/>
            <person name="Bluhm B."/>
            <person name="Cannon C."/>
            <person name="Castanera R."/>
            <person name="Culley D."/>
            <person name="Daum C."/>
            <person name="Ezra D."/>
            <person name="Gonzalez J."/>
            <person name="Henrissat B."/>
            <person name="Kuo A."/>
            <person name="Liang C."/>
            <person name="Lipzen A."/>
            <person name="Lutzoni F."/>
            <person name="Magnuson J."/>
            <person name="Mondo S."/>
            <person name="Nolan M."/>
            <person name="Ohm R."/>
            <person name="Pangilinan J."/>
            <person name="Park H.-J."/>
            <person name="Ramirez L."/>
            <person name="Alfaro M."/>
            <person name="Sun H."/>
            <person name="Tritt A."/>
            <person name="Yoshinaga Y."/>
            <person name="Zwiers L.-H."/>
            <person name="Turgeon B."/>
            <person name="Goodwin S."/>
            <person name="Spatafora J."/>
            <person name="Crous P."/>
            <person name="Grigoriev I."/>
        </authorList>
    </citation>
    <scope>NUCLEOTIDE SEQUENCE</scope>
    <source>
        <strain evidence="2">CBS 480.64</strain>
    </source>
</reference>
<dbReference type="AlphaFoldDB" id="A0A6A7BRY1"/>
<feature type="compositionally biased region" description="Polar residues" evidence="1">
    <location>
        <begin position="273"/>
        <end position="285"/>
    </location>
</feature>
<dbReference type="Proteomes" id="UP000799421">
    <property type="component" value="Unassembled WGS sequence"/>
</dbReference>
<evidence type="ECO:0000313" key="3">
    <source>
        <dbReference type="Proteomes" id="UP000799421"/>
    </source>
</evidence>
<protein>
    <submittedName>
        <fullName evidence="2">Uncharacterized protein</fullName>
    </submittedName>
</protein>
<evidence type="ECO:0000256" key="1">
    <source>
        <dbReference type="SAM" id="MobiDB-lite"/>
    </source>
</evidence>